<evidence type="ECO:0000313" key="9">
    <source>
        <dbReference type="EMBL" id="BBH50282.1"/>
    </source>
</evidence>
<dbReference type="EMBL" id="AP019367">
    <property type="protein sequence ID" value="BBH50282.1"/>
    <property type="molecule type" value="Genomic_DNA"/>
</dbReference>
<feature type="binding site" evidence="7">
    <location>
        <position position="170"/>
    </location>
    <ligand>
        <name>phosphoenolpyruvate</name>
        <dbReference type="ChEBI" id="CHEBI:58702"/>
    </ligand>
</feature>
<organism evidence="9 10">
    <name type="scientific">Parolsenella catena</name>
    <dbReference type="NCBI Taxonomy" id="2003188"/>
    <lineage>
        <taxon>Bacteria</taxon>
        <taxon>Bacillati</taxon>
        <taxon>Actinomycetota</taxon>
        <taxon>Coriobacteriia</taxon>
        <taxon>Coriobacteriales</taxon>
        <taxon>Atopobiaceae</taxon>
        <taxon>Parolsenella</taxon>
    </lineage>
</organism>
<comment type="similarity">
    <text evidence="2 7">Belongs to the EPSP synthase family.</text>
</comment>
<dbReference type="InterPro" id="IPR023193">
    <property type="entry name" value="EPSP_synthase_CS"/>
</dbReference>
<dbReference type="InterPro" id="IPR001986">
    <property type="entry name" value="Enolpyruvate_Tfrase_dom"/>
</dbReference>
<dbReference type="GO" id="GO:0003866">
    <property type="term" value="F:3-phosphoshikimate 1-carboxyvinyltransferase activity"/>
    <property type="evidence" value="ECO:0007669"/>
    <property type="project" value="UniProtKB-UniRule"/>
</dbReference>
<sequence>MDVTITPHAIEGSVEAIASKSMAHRLLICAALCPGPTTIRCTTSSKDIEATIACLEALGAKIERNGDLLHVTPLPGAPASDNIRVGSTGALLDCGESGSTLRFMLPVACALGCGVSLTGHGRLAQRPLSPLYEELIAGGCDLTEQGEFPLQTSGRLRPGRFELPGNVSSQYISGLLLAAPLLDGPTEVCVAEPIESRPYVNLTTSALKTFGVHVEEVRDVTDNGTRVTRFLVSPATPYRSCDSVTVEGDWSNAGFWLAAGALGRGVSVTGLDLASRQGDRSMLAALAKLGARIERSGGTASVSSGAPTACEMNVSDFPDLVPPLAAVAALAPGTTRLTGCGRLRLKESDRIETVCAGLAALGADITSEGDDIVINGRGSLAGGEVDAANDHRIAMMAAIAASRCTGGVTIHGAECVQKSYPAFFDDYAKLGGIVEGTVR</sequence>
<evidence type="ECO:0000256" key="6">
    <source>
        <dbReference type="ARBA" id="ARBA00044633"/>
    </source>
</evidence>
<keyword evidence="10" id="KW-1185">Reference proteome</keyword>
<dbReference type="GeneID" id="88849002"/>
<dbReference type="Pfam" id="PF00275">
    <property type="entry name" value="EPSP_synthase"/>
    <property type="match status" value="1"/>
</dbReference>
<dbReference type="PANTHER" id="PTHR21090:SF5">
    <property type="entry name" value="PENTAFUNCTIONAL AROM POLYPEPTIDE"/>
    <property type="match status" value="1"/>
</dbReference>
<dbReference type="GO" id="GO:0009423">
    <property type="term" value="P:chorismate biosynthetic process"/>
    <property type="evidence" value="ECO:0007669"/>
    <property type="project" value="UniProtKB-UniRule"/>
</dbReference>
<comment type="subunit">
    <text evidence="7">Monomer.</text>
</comment>
<reference evidence="10" key="1">
    <citation type="submission" date="2018-11" db="EMBL/GenBank/DDBJ databases">
        <title>Comparative genomics of Parolsenella catena and Libanicoccus massiliensis: Reclassification of Libanicoccus massiliensis as Parolsenella massiliensis comb. nov.</title>
        <authorList>
            <person name="Sakamoto M."/>
            <person name="Ikeyama N."/>
            <person name="Murakami T."/>
            <person name="Mori H."/>
            <person name="Yuki M."/>
            <person name="Ohkuma M."/>
        </authorList>
    </citation>
    <scope>NUCLEOTIDE SEQUENCE [LARGE SCALE GENOMIC DNA]</scope>
    <source>
        <strain evidence="10">JCM 31932</strain>
    </source>
</reference>
<evidence type="ECO:0000313" key="10">
    <source>
        <dbReference type="Proteomes" id="UP000273154"/>
    </source>
</evidence>
<accession>A0A3G9K5T8</accession>
<dbReference type="PROSITE" id="PS00885">
    <property type="entry name" value="EPSP_SYNTHASE_2"/>
    <property type="match status" value="1"/>
</dbReference>
<feature type="domain" description="Enolpyruvate transferase" evidence="8">
    <location>
        <begin position="7"/>
        <end position="425"/>
    </location>
</feature>
<comment type="caution">
    <text evidence="7">Lacks conserved residue(s) required for the propagation of feature annotation.</text>
</comment>
<feature type="binding site" evidence="7">
    <location>
        <position position="20"/>
    </location>
    <ligand>
        <name>3-phosphoshikimate</name>
        <dbReference type="ChEBI" id="CHEBI:145989"/>
    </ligand>
</feature>
<dbReference type="InterPro" id="IPR013792">
    <property type="entry name" value="RNA3'P_cycl/enolpyr_Trfase_a/b"/>
</dbReference>
<feature type="binding site" evidence="7">
    <location>
        <position position="25"/>
    </location>
    <ligand>
        <name>3-phosphoshikimate</name>
        <dbReference type="ChEBI" id="CHEBI:145989"/>
    </ligand>
</feature>
<comment type="catalytic activity">
    <reaction evidence="6">
        <text>3-phosphoshikimate + phosphoenolpyruvate = 5-O-(1-carboxyvinyl)-3-phosphoshikimate + phosphate</text>
        <dbReference type="Rhea" id="RHEA:21256"/>
        <dbReference type="ChEBI" id="CHEBI:43474"/>
        <dbReference type="ChEBI" id="CHEBI:57701"/>
        <dbReference type="ChEBI" id="CHEBI:58702"/>
        <dbReference type="ChEBI" id="CHEBI:145989"/>
        <dbReference type="EC" id="2.5.1.19"/>
    </reaction>
    <physiologicalReaction direction="left-to-right" evidence="6">
        <dbReference type="Rhea" id="RHEA:21257"/>
    </physiologicalReaction>
</comment>
<dbReference type="EC" id="2.5.1.19" evidence="7"/>
<keyword evidence="3 7" id="KW-0028">Amino-acid biosynthesis</keyword>
<feature type="binding site" evidence="7">
    <location>
        <position position="346"/>
    </location>
    <ligand>
        <name>3-phosphoshikimate</name>
        <dbReference type="ChEBI" id="CHEBI:145989"/>
    </ligand>
</feature>
<comment type="function">
    <text evidence="7">Catalyzes the transfer of the enolpyruvyl moiety of phosphoenolpyruvate (PEP) to the 5-hydroxyl of shikimate-3-phosphate (S3P) to produce enolpyruvyl shikimate-3-phosphate and inorganic phosphate.</text>
</comment>
<evidence type="ECO:0000256" key="3">
    <source>
        <dbReference type="ARBA" id="ARBA00022605"/>
    </source>
</evidence>
<dbReference type="GO" id="GO:0009073">
    <property type="term" value="P:aromatic amino acid family biosynthetic process"/>
    <property type="evidence" value="ECO:0007669"/>
    <property type="project" value="UniProtKB-KW"/>
</dbReference>
<feature type="binding site" evidence="7">
    <location>
        <position position="170"/>
    </location>
    <ligand>
        <name>3-phosphoshikimate</name>
        <dbReference type="ChEBI" id="CHEBI:145989"/>
    </ligand>
</feature>
<evidence type="ECO:0000259" key="8">
    <source>
        <dbReference type="Pfam" id="PF00275"/>
    </source>
</evidence>
<feature type="binding site" evidence="7">
    <location>
        <position position="126"/>
    </location>
    <ligand>
        <name>phosphoenolpyruvate</name>
        <dbReference type="ChEBI" id="CHEBI:58702"/>
    </ligand>
</feature>
<protein>
    <recommendedName>
        <fullName evidence="7">3-phosphoshikimate 1-carboxyvinyltransferase</fullName>
        <ecNumber evidence="7">2.5.1.19</ecNumber>
    </recommendedName>
    <alternativeName>
        <fullName evidence="7">5-enolpyruvylshikimate-3-phosphate synthase</fullName>
        <shortName evidence="7">EPSP synthase</shortName>
        <shortName evidence="7">EPSPS</shortName>
    </alternativeName>
</protein>
<dbReference type="OrthoDB" id="9809920at2"/>
<feature type="binding site" evidence="7">
    <location>
        <position position="392"/>
    </location>
    <ligand>
        <name>phosphoenolpyruvate</name>
        <dbReference type="ChEBI" id="CHEBI:58702"/>
    </ligand>
</feature>
<dbReference type="KEGG" id="pcat:Pcatena_08690"/>
<dbReference type="GO" id="GO:0005737">
    <property type="term" value="C:cytoplasm"/>
    <property type="evidence" value="ECO:0007669"/>
    <property type="project" value="UniProtKB-SubCell"/>
</dbReference>
<proteinExistence type="inferred from homology"/>
<evidence type="ECO:0000256" key="7">
    <source>
        <dbReference type="HAMAP-Rule" id="MF_00210"/>
    </source>
</evidence>
<dbReference type="AlphaFoldDB" id="A0A3G9K5T8"/>
<dbReference type="InterPro" id="IPR036968">
    <property type="entry name" value="Enolpyruvate_Tfrase_sf"/>
</dbReference>
<feature type="binding site" evidence="7">
    <location>
        <position position="418"/>
    </location>
    <ligand>
        <name>phosphoenolpyruvate</name>
        <dbReference type="ChEBI" id="CHEBI:58702"/>
    </ligand>
</feature>
<evidence type="ECO:0000256" key="2">
    <source>
        <dbReference type="ARBA" id="ARBA00009948"/>
    </source>
</evidence>
<dbReference type="RefSeq" id="WP_126421975.1">
    <property type="nucleotide sequence ID" value="NZ_AP019367.1"/>
</dbReference>
<dbReference type="CDD" id="cd01556">
    <property type="entry name" value="EPSP_synthase"/>
    <property type="match status" value="1"/>
</dbReference>
<comment type="subcellular location">
    <subcellularLocation>
        <location evidence="7">Cytoplasm</location>
    </subcellularLocation>
</comment>
<evidence type="ECO:0000256" key="1">
    <source>
        <dbReference type="ARBA" id="ARBA00004811"/>
    </source>
</evidence>
<keyword evidence="5 7" id="KW-0057">Aromatic amino acid biosynthesis</keyword>
<dbReference type="PIRSF" id="PIRSF000505">
    <property type="entry name" value="EPSPS"/>
    <property type="match status" value="1"/>
</dbReference>
<feature type="binding site" evidence="7">
    <location>
        <position position="20"/>
    </location>
    <ligand>
        <name>phosphoenolpyruvate</name>
        <dbReference type="ChEBI" id="CHEBI:58702"/>
    </ligand>
</feature>
<comment type="pathway">
    <text evidence="1 7">Metabolic intermediate biosynthesis; chorismate biosynthesis; chorismate from D-erythrose 4-phosphate and phosphoenolpyruvate: step 6/7.</text>
</comment>
<feature type="binding site" evidence="7">
    <location>
        <position position="319"/>
    </location>
    <ligand>
        <name>3-phosphoshikimate</name>
        <dbReference type="ChEBI" id="CHEBI:145989"/>
    </ligand>
</feature>
<feature type="binding site" evidence="7">
    <location>
        <position position="196"/>
    </location>
    <ligand>
        <name>3-phosphoshikimate</name>
        <dbReference type="ChEBI" id="CHEBI:145989"/>
    </ligand>
</feature>
<dbReference type="PANTHER" id="PTHR21090">
    <property type="entry name" value="AROM/DEHYDROQUINATE SYNTHASE"/>
    <property type="match status" value="1"/>
</dbReference>
<name>A0A3G9K5T8_9ACTN</name>
<evidence type="ECO:0000256" key="4">
    <source>
        <dbReference type="ARBA" id="ARBA00022679"/>
    </source>
</evidence>
<evidence type="ECO:0000256" key="5">
    <source>
        <dbReference type="ARBA" id="ARBA00023141"/>
    </source>
</evidence>
<dbReference type="GO" id="GO:0008652">
    <property type="term" value="P:amino acid biosynthetic process"/>
    <property type="evidence" value="ECO:0007669"/>
    <property type="project" value="UniProtKB-KW"/>
</dbReference>
<feature type="binding site" evidence="7">
    <location>
        <position position="169"/>
    </location>
    <ligand>
        <name>3-phosphoshikimate</name>
        <dbReference type="ChEBI" id="CHEBI:145989"/>
    </ligand>
</feature>
<dbReference type="HAMAP" id="MF_00210">
    <property type="entry name" value="EPSP_synth"/>
    <property type="match status" value="1"/>
</dbReference>
<feature type="binding site" evidence="7">
    <location>
        <position position="21"/>
    </location>
    <ligand>
        <name>3-phosphoshikimate</name>
        <dbReference type="ChEBI" id="CHEBI:145989"/>
    </ligand>
</feature>
<dbReference type="Proteomes" id="UP000273154">
    <property type="component" value="Chromosome"/>
</dbReference>
<keyword evidence="4 7" id="KW-0808">Transferase</keyword>
<dbReference type="SUPFAM" id="SSF55205">
    <property type="entry name" value="EPT/RTPC-like"/>
    <property type="match status" value="1"/>
</dbReference>
<gene>
    <name evidence="7 9" type="primary">aroA</name>
    <name evidence="9" type="ORF">Pcatena_08690</name>
</gene>
<keyword evidence="7" id="KW-0963">Cytoplasm</keyword>
<feature type="binding site" evidence="7">
    <location>
        <position position="98"/>
    </location>
    <ligand>
        <name>phosphoenolpyruvate</name>
        <dbReference type="ChEBI" id="CHEBI:58702"/>
    </ligand>
</feature>
<dbReference type="UniPathway" id="UPA00053">
    <property type="reaction ID" value="UER00089"/>
</dbReference>
<feature type="binding site" evidence="7">
    <location>
        <position position="350"/>
    </location>
    <ligand>
        <name>phosphoenolpyruvate</name>
        <dbReference type="ChEBI" id="CHEBI:58702"/>
    </ligand>
</feature>
<dbReference type="InterPro" id="IPR006264">
    <property type="entry name" value="EPSP_synthase"/>
</dbReference>
<dbReference type="Gene3D" id="3.65.10.10">
    <property type="entry name" value="Enolpyruvate transferase domain"/>
    <property type="match status" value="2"/>
</dbReference>
<feature type="active site" description="Proton acceptor" evidence="7">
    <location>
        <position position="319"/>
    </location>
</feature>
<dbReference type="NCBIfam" id="TIGR01356">
    <property type="entry name" value="aroA"/>
    <property type="match status" value="1"/>
</dbReference>
<feature type="binding site" evidence="7">
    <location>
        <position position="168"/>
    </location>
    <ligand>
        <name>3-phosphoshikimate</name>
        <dbReference type="ChEBI" id="CHEBI:145989"/>
    </ligand>
</feature>